<keyword evidence="2" id="KW-1185">Reference proteome</keyword>
<sequence length="204" mass="22096">MFSPGMRVSTAPAADSRPMTSGIFLRKGDTQCITVASHAFPDTQEVFHPAPHGDKIGDIIKRHPELDTAMVQLTPANSHRFTNNTYFQAEPPRRLALSSDITPGTWFEADGMNTGLLSFLCLGKALEKPARPITDIPADEWKQSTFFNIFGTRSPQIMEGIYGAPLVEAGTGLVAGLLHSANGVWAECAALDDLVAERWGSRLG</sequence>
<dbReference type="GeneID" id="34461333"/>
<dbReference type="Proteomes" id="UP000184300">
    <property type="component" value="Unassembled WGS sequence"/>
</dbReference>
<protein>
    <submittedName>
        <fullName evidence="1">Uncharacterized protein</fullName>
    </submittedName>
</protein>
<reference evidence="2" key="1">
    <citation type="journal article" date="2017" name="Genome Biol.">
        <title>Comparative genomics reveals high biological diversity and specific adaptations in the industrially and medically important fungal genus Aspergillus.</title>
        <authorList>
            <person name="de Vries R.P."/>
            <person name="Riley R."/>
            <person name="Wiebenga A."/>
            <person name="Aguilar-Osorio G."/>
            <person name="Amillis S."/>
            <person name="Uchima C.A."/>
            <person name="Anderluh G."/>
            <person name="Asadollahi M."/>
            <person name="Askin M."/>
            <person name="Barry K."/>
            <person name="Battaglia E."/>
            <person name="Bayram O."/>
            <person name="Benocci T."/>
            <person name="Braus-Stromeyer S.A."/>
            <person name="Caldana C."/>
            <person name="Canovas D."/>
            <person name="Cerqueira G.C."/>
            <person name="Chen F."/>
            <person name="Chen W."/>
            <person name="Choi C."/>
            <person name="Clum A."/>
            <person name="Dos Santos R.A."/>
            <person name="Damasio A.R."/>
            <person name="Diallinas G."/>
            <person name="Emri T."/>
            <person name="Fekete E."/>
            <person name="Flipphi M."/>
            <person name="Freyberg S."/>
            <person name="Gallo A."/>
            <person name="Gournas C."/>
            <person name="Habgood R."/>
            <person name="Hainaut M."/>
            <person name="Harispe M.L."/>
            <person name="Henrissat B."/>
            <person name="Hilden K.S."/>
            <person name="Hope R."/>
            <person name="Hossain A."/>
            <person name="Karabika E."/>
            <person name="Karaffa L."/>
            <person name="Karanyi Z."/>
            <person name="Krasevec N."/>
            <person name="Kuo A."/>
            <person name="Kusch H."/>
            <person name="LaButti K."/>
            <person name="Lagendijk E.L."/>
            <person name="Lapidus A."/>
            <person name="Levasseur A."/>
            <person name="Lindquist E."/>
            <person name="Lipzen A."/>
            <person name="Logrieco A.F."/>
            <person name="MacCabe A."/>
            <person name="Maekelae M.R."/>
            <person name="Malavazi I."/>
            <person name="Melin P."/>
            <person name="Meyer V."/>
            <person name="Mielnichuk N."/>
            <person name="Miskei M."/>
            <person name="Molnar A.P."/>
            <person name="Mule G."/>
            <person name="Ngan C.Y."/>
            <person name="Orejas M."/>
            <person name="Orosz E."/>
            <person name="Ouedraogo J.P."/>
            <person name="Overkamp K.M."/>
            <person name="Park H.-S."/>
            <person name="Perrone G."/>
            <person name="Piumi F."/>
            <person name="Punt P.J."/>
            <person name="Ram A.F."/>
            <person name="Ramon A."/>
            <person name="Rauscher S."/>
            <person name="Record E."/>
            <person name="Riano-Pachon D.M."/>
            <person name="Robert V."/>
            <person name="Roehrig J."/>
            <person name="Ruller R."/>
            <person name="Salamov A."/>
            <person name="Salih N.S."/>
            <person name="Samson R.A."/>
            <person name="Sandor E."/>
            <person name="Sanguinetti M."/>
            <person name="Schuetze T."/>
            <person name="Sepcic K."/>
            <person name="Shelest E."/>
            <person name="Sherlock G."/>
            <person name="Sophianopoulou V."/>
            <person name="Squina F.M."/>
            <person name="Sun H."/>
            <person name="Susca A."/>
            <person name="Todd R.B."/>
            <person name="Tsang A."/>
            <person name="Unkles S.E."/>
            <person name="van de Wiele N."/>
            <person name="van Rossen-Uffink D."/>
            <person name="Oliveira J.V."/>
            <person name="Vesth T.C."/>
            <person name="Visser J."/>
            <person name="Yu J.-H."/>
            <person name="Zhou M."/>
            <person name="Andersen M.R."/>
            <person name="Archer D.B."/>
            <person name="Baker S.E."/>
            <person name="Benoit I."/>
            <person name="Brakhage A.A."/>
            <person name="Braus G.H."/>
            <person name="Fischer R."/>
            <person name="Frisvad J.C."/>
            <person name="Goldman G.H."/>
            <person name="Houbraken J."/>
            <person name="Oakley B."/>
            <person name="Pocsi I."/>
            <person name="Scazzocchio C."/>
            <person name="Seiboth B."/>
            <person name="vanKuyk P.A."/>
            <person name="Wortman J."/>
            <person name="Dyer P.S."/>
            <person name="Grigoriev I.V."/>
        </authorList>
    </citation>
    <scope>NUCLEOTIDE SEQUENCE [LARGE SCALE GENOMIC DNA]</scope>
    <source>
        <strain evidence="2">CBS 516.65</strain>
    </source>
</reference>
<dbReference type="STRING" id="1160497.A0A1L9VHK0"/>
<dbReference type="OrthoDB" id="5361958at2759"/>
<proteinExistence type="predicted"/>
<gene>
    <name evidence="1" type="ORF">ASPGLDRAFT_393817</name>
</gene>
<name>A0A1L9VHK0_ASPGL</name>
<evidence type="ECO:0000313" key="2">
    <source>
        <dbReference type="Proteomes" id="UP000184300"/>
    </source>
</evidence>
<dbReference type="VEuPathDB" id="FungiDB:ASPGLDRAFT_393817"/>
<organism evidence="1 2">
    <name type="scientific">Aspergillus glaucus CBS 516.65</name>
    <dbReference type="NCBI Taxonomy" id="1160497"/>
    <lineage>
        <taxon>Eukaryota</taxon>
        <taxon>Fungi</taxon>
        <taxon>Dikarya</taxon>
        <taxon>Ascomycota</taxon>
        <taxon>Pezizomycotina</taxon>
        <taxon>Eurotiomycetes</taxon>
        <taxon>Eurotiomycetidae</taxon>
        <taxon>Eurotiales</taxon>
        <taxon>Aspergillaceae</taxon>
        <taxon>Aspergillus</taxon>
        <taxon>Aspergillus subgen. Aspergillus</taxon>
    </lineage>
</organism>
<dbReference type="AlphaFoldDB" id="A0A1L9VHK0"/>
<accession>A0A1L9VHK0</accession>
<dbReference type="RefSeq" id="XP_022400068.1">
    <property type="nucleotide sequence ID" value="XM_022545072.1"/>
</dbReference>
<dbReference type="EMBL" id="KV878899">
    <property type="protein sequence ID" value="OJJ83370.1"/>
    <property type="molecule type" value="Genomic_DNA"/>
</dbReference>
<evidence type="ECO:0000313" key="1">
    <source>
        <dbReference type="EMBL" id="OJJ83370.1"/>
    </source>
</evidence>